<protein>
    <submittedName>
        <fullName evidence="1">Uncharacterized protein</fullName>
    </submittedName>
</protein>
<keyword evidence="2" id="KW-1185">Reference proteome</keyword>
<name>A0A2R6NNK8_9APHY</name>
<evidence type="ECO:0000313" key="1">
    <source>
        <dbReference type="EMBL" id="PSR73997.1"/>
    </source>
</evidence>
<dbReference type="EMBL" id="MLYV02001036">
    <property type="protein sequence ID" value="PSR73997.1"/>
    <property type="molecule type" value="Genomic_DNA"/>
</dbReference>
<dbReference type="AlphaFoldDB" id="A0A2R6NNK8"/>
<sequence>MFSIIRLVPNITNLGVNNKRFELRVDPKDMSRIVPVSMSESLPSDPLAKNLRIEKLTVVSVYMEVPTLQFIAQTEAVHILRYLSVSPSTSDAVLASQDLIRRSAKNLEFLSINFGGFLYPN</sequence>
<proteinExistence type="predicted"/>
<dbReference type="Proteomes" id="UP000186601">
    <property type="component" value="Unassembled WGS sequence"/>
</dbReference>
<gene>
    <name evidence="1" type="ORF">PHLCEN_2v10181</name>
</gene>
<evidence type="ECO:0000313" key="2">
    <source>
        <dbReference type="Proteomes" id="UP000186601"/>
    </source>
</evidence>
<reference evidence="1 2" key="1">
    <citation type="submission" date="2018-02" db="EMBL/GenBank/DDBJ databases">
        <title>Genome sequence of the basidiomycete white-rot fungus Phlebia centrifuga.</title>
        <authorList>
            <person name="Granchi Z."/>
            <person name="Peng M."/>
            <person name="de Vries R.P."/>
            <person name="Hilden K."/>
            <person name="Makela M.R."/>
            <person name="Grigoriev I."/>
            <person name="Riley R."/>
        </authorList>
    </citation>
    <scope>NUCLEOTIDE SEQUENCE [LARGE SCALE GENOMIC DNA]</scope>
    <source>
        <strain evidence="1 2">FBCC195</strain>
    </source>
</reference>
<comment type="caution">
    <text evidence="1">The sequence shown here is derived from an EMBL/GenBank/DDBJ whole genome shotgun (WGS) entry which is preliminary data.</text>
</comment>
<feature type="non-terminal residue" evidence="1">
    <location>
        <position position="121"/>
    </location>
</feature>
<accession>A0A2R6NNK8</accession>
<organism evidence="1 2">
    <name type="scientific">Hermanssonia centrifuga</name>
    <dbReference type="NCBI Taxonomy" id="98765"/>
    <lineage>
        <taxon>Eukaryota</taxon>
        <taxon>Fungi</taxon>
        <taxon>Dikarya</taxon>
        <taxon>Basidiomycota</taxon>
        <taxon>Agaricomycotina</taxon>
        <taxon>Agaricomycetes</taxon>
        <taxon>Polyporales</taxon>
        <taxon>Meruliaceae</taxon>
        <taxon>Hermanssonia</taxon>
    </lineage>
</organism>